<organism evidence="2">
    <name type="scientific">Chromera velia CCMP2878</name>
    <dbReference type="NCBI Taxonomy" id="1169474"/>
    <lineage>
        <taxon>Eukaryota</taxon>
        <taxon>Sar</taxon>
        <taxon>Alveolata</taxon>
        <taxon>Colpodellida</taxon>
        <taxon>Chromeraceae</taxon>
        <taxon>Chromera</taxon>
    </lineage>
</organism>
<proteinExistence type="predicted"/>
<evidence type="ECO:0000313" key="2">
    <source>
        <dbReference type="EMBL" id="CEM41293.1"/>
    </source>
</evidence>
<evidence type="ECO:0000256" key="1">
    <source>
        <dbReference type="SAM" id="MobiDB-lite"/>
    </source>
</evidence>
<dbReference type="VEuPathDB" id="CryptoDB:Cvel_935"/>
<name>A0A0G4HBZ3_9ALVE</name>
<reference evidence="2" key="1">
    <citation type="submission" date="2014-11" db="EMBL/GenBank/DDBJ databases">
        <authorList>
            <person name="Otto D Thomas"/>
            <person name="Naeem Raeece"/>
        </authorList>
    </citation>
    <scope>NUCLEOTIDE SEQUENCE</scope>
</reference>
<gene>
    <name evidence="2" type="ORF">Cvel_935</name>
</gene>
<feature type="region of interest" description="Disordered" evidence="1">
    <location>
        <begin position="92"/>
        <end position="111"/>
    </location>
</feature>
<dbReference type="EMBL" id="CDMZ01002202">
    <property type="protein sequence ID" value="CEM41293.1"/>
    <property type="molecule type" value="Genomic_DNA"/>
</dbReference>
<dbReference type="AlphaFoldDB" id="A0A0G4HBZ3"/>
<sequence>MENPEPAARDPLSEEIELLRDSLRCCEWTKTTEPGKGLFGSLFDTKKLTDVFKFDVFGKDPDVMKTGDDLTKGFSFDFKGFGDIFASKKTKEGKQKRKPKKEEEEEEECVEGIPDVLEIQAVNIRTSEQEEAFGSSFTADPNCEGANVELTFRFGEGFVNGTIIPEESTVPPPPVRLIATVREPGQEEPIDLSPPPTTPSDSICSFDAEQSTPSANVFICEGSAEEQADQGTACLFNVPTGTEITVAATDVDVLRCNLTVNQATVPIPVLLEVTLESQTSNPTECPPGSGRAGQPTLVSAVLAGLPSGTGRVDLQVRSSDFFIEVSSNPTNMGSYIFPITPGCELAGSTSRGDPGEQGIDCDNGLPGTAEQSTVDFCVYNGNPGNIGANPEVFMDVRVDNENFDQIFFGRSEPTPIFKPSDF</sequence>
<protein>
    <submittedName>
        <fullName evidence="2">Uncharacterized protein</fullName>
    </submittedName>
</protein>
<accession>A0A0G4HBZ3</accession>